<dbReference type="PANTHER" id="PTHR20861:SF6">
    <property type="entry name" value="BETA-RIBOFURANOSYLPHENOL 5'-PHOSPHATE SYNTHASE"/>
    <property type="match status" value="1"/>
</dbReference>
<keyword evidence="2" id="KW-0418">Kinase</keyword>
<keyword evidence="1" id="KW-0808">Transferase</keyword>
<dbReference type="InterPro" id="IPR020568">
    <property type="entry name" value="Ribosomal_Su5_D2-typ_SF"/>
</dbReference>
<dbReference type="NCBIfam" id="TIGR00144">
    <property type="entry name" value="beta_RFAP_syn"/>
    <property type="match status" value="1"/>
</dbReference>
<evidence type="ECO:0000313" key="5">
    <source>
        <dbReference type="EMBL" id="MDQ0504032.1"/>
    </source>
</evidence>
<dbReference type="EMBL" id="JAUSVY010000002">
    <property type="protein sequence ID" value="MDQ0504032.1"/>
    <property type="molecule type" value="Genomic_DNA"/>
</dbReference>
<accession>A0ABU0LAB5</accession>
<dbReference type="RefSeq" id="WP_237345154.1">
    <property type="nucleotide sequence ID" value="NZ_JABWGX010000008.1"/>
</dbReference>
<evidence type="ECO:0000256" key="2">
    <source>
        <dbReference type="ARBA" id="ARBA00022777"/>
    </source>
</evidence>
<feature type="domain" description="GHMP kinase N-terminal" evidence="3">
    <location>
        <begin position="69"/>
        <end position="128"/>
    </location>
</feature>
<dbReference type="Gene3D" id="3.30.230.10">
    <property type="match status" value="1"/>
</dbReference>
<protein>
    <submittedName>
        <fullName evidence="5">Beta-RFAP synthase</fullName>
    </submittedName>
</protein>
<sequence length="330" mass="33663">MSASGDAALTIRAPARLHLGFLDLGGALGRRFGSLGITLDRPVTTVTVARAESDSATGPDAQRAAWARNCVRAALGVATPFAITIDSALPPHGGLGSGTQLGLAVGVAVARLSGQDLDARAVATLLGRGLRSAIGLEAFTQGGVILDGGKPTAGPRLAPPPLLSRLPLPPSWRVILAFDASREGLSGDVETRAMAELPPFPAALAAHLCHLMLLKALPALAEDDVMAFGSAIGEWQRALGDHYAVAQGGGRFCSPDVAEAIAFVESQGVPGVGQSSWGPTGFAIVGQPAQAEALVQALRQRFASSTNLSFDCVAGNNRGAEIQAHGARPI</sequence>
<organism evidence="5 6">
    <name type="scientific">Xanthobacter agilis</name>
    <dbReference type="NCBI Taxonomy" id="47492"/>
    <lineage>
        <taxon>Bacteria</taxon>
        <taxon>Pseudomonadati</taxon>
        <taxon>Pseudomonadota</taxon>
        <taxon>Alphaproteobacteria</taxon>
        <taxon>Hyphomicrobiales</taxon>
        <taxon>Xanthobacteraceae</taxon>
        <taxon>Xanthobacter</taxon>
    </lineage>
</organism>
<keyword evidence="6" id="KW-1185">Reference proteome</keyword>
<proteinExistence type="predicted"/>
<comment type="caution">
    <text evidence="5">The sequence shown here is derived from an EMBL/GenBank/DDBJ whole genome shotgun (WGS) entry which is preliminary data.</text>
</comment>
<name>A0ABU0LAB5_XANAG</name>
<evidence type="ECO:0000313" key="6">
    <source>
        <dbReference type="Proteomes" id="UP001241747"/>
    </source>
</evidence>
<evidence type="ECO:0000259" key="4">
    <source>
        <dbReference type="Pfam" id="PF08544"/>
    </source>
</evidence>
<dbReference type="InterPro" id="IPR014721">
    <property type="entry name" value="Ribsml_uS5_D2-typ_fold_subgr"/>
</dbReference>
<evidence type="ECO:0000259" key="3">
    <source>
        <dbReference type="Pfam" id="PF00288"/>
    </source>
</evidence>
<dbReference type="InterPro" id="IPR004422">
    <property type="entry name" value="RFAP_synthase"/>
</dbReference>
<dbReference type="InterPro" id="IPR013750">
    <property type="entry name" value="GHMP_kinase_C_dom"/>
</dbReference>
<feature type="domain" description="GHMP kinase C-terminal" evidence="4">
    <location>
        <begin position="217"/>
        <end position="303"/>
    </location>
</feature>
<dbReference type="PANTHER" id="PTHR20861">
    <property type="entry name" value="HOMOSERINE/4-DIPHOSPHOCYTIDYL-2-C-METHYL-D-ERYTHRITOL KINASE"/>
    <property type="match status" value="1"/>
</dbReference>
<dbReference type="Pfam" id="PF08544">
    <property type="entry name" value="GHMP_kinases_C"/>
    <property type="match status" value="1"/>
</dbReference>
<gene>
    <name evidence="5" type="ORF">QOZ94_000806</name>
</gene>
<evidence type="ECO:0000256" key="1">
    <source>
        <dbReference type="ARBA" id="ARBA00022679"/>
    </source>
</evidence>
<dbReference type="Proteomes" id="UP001241747">
    <property type="component" value="Unassembled WGS sequence"/>
</dbReference>
<reference evidence="5 6" key="1">
    <citation type="submission" date="2023-07" db="EMBL/GenBank/DDBJ databases">
        <title>Genomic Encyclopedia of Type Strains, Phase IV (KMG-IV): sequencing the most valuable type-strain genomes for metagenomic binning, comparative biology and taxonomic classification.</title>
        <authorList>
            <person name="Goeker M."/>
        </authorList>
    </citation>
    <scope>NUCLEOTIDE SEQUENCE [LARGE SCALE GENOMIC DNA]</scope>
    <source>
        <strain evidence="5 6">DSM 3770</strain>
    </source>
</reference>
<dbReference type="Pfam" id="PF00288">
    <property type="entry name" value="GHMP_kinases_N"/>
    <property type="match status" value="1"/>
</dbReference>
<dbReference type="SUPFAM" id="SSF54211">
    <property type="entry name" value="Ribosomal protein S5 domain 2-like"/>
    <property type="match status" value="1"/>
</dbReference>
<dbReference type="PIRSF" id="PIRSF004884">
    <property type="entry name" value="Sugar_kin_arch"/>
    <property type="match status" value="1"/>
</dbReference>
<dbReference type="InterPro" id="IPR006204">
    <property type="entry name" value="GHMP_kinase_N_dom"/>
</dbReference>